<dbReference type="STRING" id="84135.GCA_001052115_00736"/>
<name>A0A2N6SG78_9BACL</name>
<comment type="caution">
    <text evidence="3">The sequence shown here is derived from an EMBL/GenBank/DDBJ whole genome shotgun (WGS) entry which is preliminary data.</text>
</comment>
<dbReference type="EMBL" id="PNGT01000002">
    <property type="protein sequence ID" value="PMC52923.1"/>
    <property type="molecule type" value="Genomic_DNA"/>
</dbReference>
<evidence type="ECO:0000313" key="4">
    <source>
        <dbReference type="Proteomes" id="UP000235670"/>
    </source>
</evidence>
<dbReference type="OrthoDB" id="9769734at2"/>
<dbReference type="RefSeq" id="WP_102189602.1">
    <property type="nucleotide sequence ID" value="NZ_PNGT01000002.1"/>
</dbReference>
<protein>
    <recommendedName>
        <fullName evidence="2">Thiopeptide-type bacteriocin biosynthesis domain-containing protein</fullName>
    </recommendedName>
</protein>
<dbReference type="Proteomes" id="UP000235670">
    <property type="component" value="Unassembled WGS sequence"/>
</dbReference>
<dbReference type="AlphaFoldDB" id="A0A2N6SG78"/>
<evidence type="ECO:0000259" key="2">
    <source>
        <dbReference type="Pfam" id="PF14028"/>
    </source>
</evidence>
<organism evidence="3 4">
    <name type="scientific">Gemella sanguinis</name>
    <dbReference type="NCBI Taxonomy" id="84135"/>
    <lineage>
        <taxon>Bacteria</taxon>
        <taxon>Bacillati</taxon>
        <taxon>Bacillota</taxon>
        <taxon>Bacilli</taxon>
        <taxon>Bacillales</taxon>
        <taxon>Gemellaceae</taxon>
        <taxon>Gemella</taxon>
    </lineage>
</organism>
<proteinExistence type="predicted"/>
<feature type="domain" description="Thiopeptide-type bacteriocin biosynthesis" evidence="2">
    <location>
        <begin position="586"/>
        <end position="799"/>
    </location>
</feature>
<evidence type="ECO:0000256" key="1">
    <source>
        <dbReference type="SAM" id="Coils"/>
    </source>
</evidence>
<keyword evidence="1" id="KW-0175">Coiled coil</keyword>
<gene>
    <name evidence="3" type="ORF">CJ218_03255</name>
</gene>
<feature type="coiled-coil region" evidence="1">
    <location>
        <begin position="276"/>
        <end position="303"/>
    </location>
</feature>
<accession>A0A2N6SG78</accession>
<reference evidence="3 4" key="1">
    <citation type="submission" date="2017-09" db="EMBL/GenBank/DDBJ databases">
        <title>Bacterial strain isolated from the female urinary microbiota.</title>
        <authorList>
            <person name="Thomas-White K."/>
            <person name="Kumar N."/>
            <person name="Forster S."/>
            <person name="Putonti C."/>
            <person name="Lawley T."/>
            <person name="Wolfe A.J."/>
        </authorList>
    </citation>
    <scope>NUCLEOTIDE SEQUENCE [LARGE SCALE GENOMIC DNA]</scope>
    <source>
        <strain evidence="3 4">UMB0186</strain>
    </source>
</reference>
<dbReference type="Pfam" id="PF14028">
    <property type="entry name" value="Lant_dehydr_C"/>
    <property type="match status" value="1"/>
</dbReference>
<sequence length="821" mass="99416">MIKYKIDMTLRIPILPLKYTQEYIYKEKRLKEDIDIIFDYLGVKNIYSREKYLKRMSFRTIPLLGMVSENNVSIGNVQKISINKMSVYSFKKFTQEDNIILNSRIQKKENSFTVNNNGIITKLEYSGVWEDFFSGIEYGKVYTKEKLRKLYSSIIKENNFEKSFNYLYSENILMDNKSLNKIVELPSENRKGYLNRENYNNKGYIKIPKRSIETLSKYLEIFLSNIYNETYTDLIEYFIDKYGVNTHVSVMELYKDRNIMTYIKKKQSIKYSEELIKLMESKLDKHNQNEESFEKSISNLKTESREYNFDIHTNILEINDKIYINLDNQKSISNLGSTNLYVSGKNESINYIEDEEELNVLLNKNRIMKKNIDTYNYDYIDIGNKDFSNIEVGYDKYSKKFYTYDSKSKKIVKFNLYSNVNHEYLDDFIRLILYLSDYNNIKFELLPKLEEYTYIPRVMISNIILYRERYIIRYNENSYKNVTEFGLYVKKIVKNRFLEYVIVIEDYEIQIDFEHYEDIDYLYKILKRNKEIIIKENIQKYSFLKINEQRYSNELIITFYSKNNNKINVSNKNKVMELKEDILDEWVYFKVFIDTIVDINFFKDLKKLAGKDLFFYIYYIENQQCELRIRLKNVDKILKLSQILKKNKLINFVITIYEKETGRYAKSGIENFEYFSFLDSKRVIDYLVKEDNDYISETRKIYLTTLNTLYFIKLFKLKDEEIVDILDSYNFGKEDRKKYKYYKDIIEDILGTKEYIKFNKINKDIVKKIDYDNYLDLIHLSNIRLLPNEIIIEREVYKYISIYFKKKLWKSKKNILKKTNL</sequence>
<evidence type="ECO:0000313" key="3">
    <source>
        <dbReference type="EMBL" id="PMC52923.1"/>
    </source>
</evidence>
<dbReference type="InterPro" id="IPR023809">
    <property type="entry name" value="Thiopep_bacteriocin_synth_dom"/>
</dbReference>